<accession>A0A0D2BY12</accession>
<gene>
    <name evidence="2" type="ORF">PV05_05886</name>
</gene>
<dbReference type="RefSeq" id="XP_013317905.1">
    <property type="nucleotide sequence ID" value="XM_013462451.1"/>
</dbReference>
<evidence type="ECO:0000313" key="2">
    <source>
        <dbReference type="EMBL" id="KIW57321.1"/>
    </source>
</evidence>
<keyword evidence="3" id="KW-1185">Reference proteome</keyword>
<proteinExistence type="predicted"/>
<evidence type="ECO:0000313" key="3">
    <source>
        <dbReference type="Proteomes" id="UP000054342"/>
    </source>
</evidence>
<name>A0A0D2BY12_9EURO</name>
<dbReference type="HOGENOM" id="CLU_2223307_0_0_1"/>
<dbReference type="Proteomes" id="UP000054342">
    <property type="component" value="Unassembled WGS sequence"/>
</dbReference>
<feature type="region of interest" description="Disordered" evidence="1">
    <location>
        <begin position="44"/>
        <end position="68"/>
    </location>
</feature>
<evidence type="ECO:0000256" key="1">
    <source>
        <dbReference type="SAM" id="MobiDB-lite"/>
    </source>
</evidence>
<sequence length="106" mass="11581">MDTWRAGYSIFKQWRGSSAGGCQDGMTRVLYSIFCLVFCPGPSSGARHKHKPGAGLTMTGTATPGEPVKLGSLSPPKWIYRVTCNRPWPVIIHLTLEEFRVAAASQ</sequence>
<dbReference type="AlphaFoldDB" id="A0A0D2BY12"/>
<dbReference type="GeneID" id="25327794"/>
<reference evidence="2 3" key="1">
    <citation type="submission" date="2015-01" db="EMBL/GenBank/DDBJ databases">
        <title>The Genome Sequence of Exophiala xenobiotica CBS118157.</title>
        <authorList>
            <consortium name="The Broad Institute Genomics Platform"/>
            <person name="Cuomo C."/>
            <person name="de Hoog S."/>
            <person name="Gorbushina A."/>
            <person name="Stielow B."/>
            <person name="Teixiera M."/>
            <person name="Abouelleil A."/>
            <person name="Chapman S.B."/>
            <person name="Priest M."/>
            <person name="Young S.K."/>
            <person name="Wortman J."/>
            <person name="Nusbaum C."/>
            <person name="Birren B."/>
        </authorList>
    </citation>
    <scope>NUCLEOTIDE SEQUENCE [LARGE SCALE GENOMIC DNA]</scope>
    <source>
        <strain evidence="2 3">CBS 118157</strain>
    </source>
</reference>
<dbReference type="EMBL" id="KN847319">
    <property type="protein sequence ID" value="KIW57321.1"/>
    <property type="molecule type" value="Genomic_DNA"/>
</dbReference>
<protein>
    <submittedName>
        <fullName evidence="2">Uncharacterized protein</fullName>
    </submittedName>
</protein>
<organism evidence="2 3">
    <name type="scientific">Exophiala xenobiotica</name>
    <dbReference type="NCBI Taxonomy" id="348802"/>
    <lineage>
        <taxon>Eukaryota</taxon>
        <taxon>Fungi</taxon>
        <taxon>Dikarya</taxon>
        <taxon>Ascomycota</taxon>
        <taxon>Pezizomycotina</taxon>
        <taxon>Eurotiomycetes</taxon>
        <taxon>Chaetothyriomycetidae</taxon>
        <taxon>Chaetothyriales</taxon>
        <taxon>Herpotrichiellaceae</taxon>
        <taxon>Exophiala</taxon>
    </lineage>
</organism>